<evidence type="ECO:0000256" key="1">
    <source>
        <dbReference type="ARBA" id="ARBA00009083"/>
    </source>
</evidence>
<dbReference type="GO" id="GO:0003735">
    <property type="term" value="F:structural constituent of ribosome"/>
    <property type="evidence" value="ECO:0007669"/>
    <property type="project" value="InterPro"/>
</dbReference>
<evidence type="ECO:0000256" key="3">
    <source>
        <dbReference type="ARBA" id="ARBA00023274"/>
    </source>
</evidence>
<dbReference type="GO" id="GO:0015935">
    <property type="term" value="C:small ribosomal subunit"/>
    <property type="evidence" value="ECO:0007669"/>
    <property type="project" value="TreeGrafter"/>
</dbReference>
<evidence type="ECO:0000313" key="4">
    <source>
        <dbReference type="EMBL" id="ALZ49979.1"/>
    </source>
</evidence>
<sequence>MTKKSIIVRENKKKKLENKYYLTYSILKSQIKKNKLSKSKKINKIKNKLKTLPRNSLAVRLRKRCLVTGRPRSYYRYFGHSRHFLYKKFNLCLLPGTKKSSW</sequence>
<protein>
    <submittedName>
        <fullName evidence="4">Ribosomal protein S14</fullName>
    </submittedName>
</protein>
<dbReference type="Gene3D" id="1.10.287.1480">
    <property type="match status" value="1"/>
</dbReference>
<dbReference type="GO" id="GO:0005737">
    <property type="term" value="C:cytoplasm"/>
    <property type="evidence" value="ECO:0007669"/>
    <property type="project" value="UniProtKB-ARBA"/>
</dbReference>
<reference evidence="4" key="1">
    <citation type="journal article" date="2016" name="Genome Biol. Evol.">
        <title>Detecting and Characterizing the Highly Divergent Plastid Genome of the Nonphotosynthetic Parasitic Plant Hydnora visseri (Hydnoraceae).</title>
        <authorList>
            <person name="Naumann J."/>
            <person name="Der J.P."/>
            <person name="Wafula E.K."/>
            <person name="Jones S.S."/>
            <person name="Wagner S.T."/>
            <person name="Honaas L.A."/>
            <person name="Ralph P.E."/>
            <person name="Bolin J.F."/>
            <person name="Maass E."/>
            <person name="Neinhuis C."/>
            <person name="Wanke S."/>
            <person name="dePamphilis C.W."/>
        </authorList>
    </citation>
    <scope>NUCLEOTIDE SEQUENCE</scope>
</reference>
<dbReference type="GeneID" id="26900235"/>
<comment type="similarity">
    <text evidence="1">Belongs to the universal ribosomal protein uS14 family.</text>
</comment>
<dbReference type="PANTHER" id="PTHR19836:SF19">
    <property type="entry name" value="SMALL RIBOSOMAL SUBUNIT PROTEIN US14M"/>
    <property type="match status" value="1"/>
</dbReference>
<geneLocation type="plastid" evidence="4"/>
<dbReference type="InterPro" id="IPR001209">
    <property type="entry name" value="Ribosomal_uS14"/>
</dbReference>
<dbReference type="NCBIfam" id="NF006477">
    <property type="entry name" value="PRK08881.1"/>
    <property type="match status" value="1"/>
</dbReference>
<gene>
    <name evidence="4" type="primary">rps14</name>
    <name evidence="4" type="ORF">AP062_003</name>
</gene>
<proteinExistence type="inferred from homology"/>
<name>A0A0X9MAE7_HYDVS</name>
<dbReference type="RefSeq" id="YP_009231661.1">
    <property type="nucleotide sequence ID" value="NC_029358.1"/>
</dbReference>
<dbReference type="GO" id="GO:0006412">
    <property type="term" value="P:translation"/>
    <property type="evidence" value="ECO:0007669"/>
    <property type="project" value="InterPro"/>
</dbReference>
<accession>A0A0X9MAE7</accession>
<dbReference type="PANTHER" id="PTHR19836">
    <property type="entry name" value="30S RIBOSOMAL PROTEIN S14"/>
    <property type="match status" value="1"/>
</dbReference>
<keyword evidence="4" id="KW-0934">Plastid</keyword>
<dbReference type="AlphaFoldDB" id="A0A0X9MAE7"/>
<organism evidence="4">
    <name type="scientific">Hydnora visseri</name>
    <name type="common">Visser's hydnora</name>
    <name type="synonym">Subterranean holoparasitic plant</name>
    <dbReference type="NCBI Taxonomy" id="1329980"/>
    <lineage>
        <taxon>Eukaryota</taxon>
        <taxon>Viridiplantae</taxon>
        <taxon>Streptophyta</taxon>
        <taxon>Embryophyta</taxon>
        <taxon>Tracheophyta</taxon>
        <taxon>Spermatophyta</taxon>
        <taxon>Magnoliopsida</taxon>
        <taxon>Magnoliidae</taxon>
        <taxon>Piperales</taxon>
        <taxon>Hydnoraceae</taxon>
        <taxon>Hydnora</taxon>
    </lineage>
</organism>
<keyword evidence="2 4" id="KW-0689">Ribosomal protein</keyword>
<evidence type="ECO:0000256" key="2">
    <source>
        <dbReference type="ARBA" id="ARBA00022980"/>
    </source>
</evidence>
<dbReference type="Pfam" id="PF00253">
    <property type="entry name" value="Ribosomal_S14"/>
    <property type="match status" value="1"/>
</dbReference>
<dbReference type="SUPFAM" id="SSF57716">
    <property type="entry name" value="Glucocorticoid receptor-like (DNA-binding domain)"/>
    <property type="match status" value="1"/>
</dbReference>
<dbReference type="EMBL" id="KT970098">
    <property type="protein sequence ID" value="ALZ49979.1"/>
    <property type="molecule type" value="Genomic_DNA"/>
</dbReference>
<keyword evidence="3" id="KW-0687">Ribonucleoprotein</keyword>